<dbReference type="OrthoDB" id="8908077at2"/>
<dbReference type="RefSeq" id="WP_058523226.1">
    <property type="nucleotide sequence ID" value="NZ_CAAAHV010000041.1"/>
</dbReference>
<dbReference type="STRING" id="28083.Lbir_1136"/>
<evidence type="ECO:0000313" key="4">
    <source>
        <dbReference type="Proteomes" id="UP000054735"/>
    </source>
</evidence>
<dbReference type="Proteomes" id="UP000054735">
    <property type="component" value="Unassembled WGS sequence"/>
</dbReference>
<protein>
    <submittedName>
        <fullName evidence="3">NHL repeat protein</fullName>
    </submittedName>
</protein>
<accession>A0A378IAY6</accession>
<gene>
    <name evidence="2" type="ORF">Lbir_1136</name>
    <name evidence="3" type="ORF">NCTC12437_02124</name>
</gene>
<dbReference type="InterPro" id="IPR013783">
    <property type="entry name" value="Ig-like_fold"/>
</dbReference>
<feature type="transmembrane region" description="Helical" evidence="1">
    <location>
        <begin position="12"/>
        <end position="30"/>
    </location>
</feature>
<keyword evidence="4" id="KW-1185">Reference proteome</keyword>
<keyword evidence="1" id="KW-0472">Membrane</keyword>
<dbReference type="EMBL" id="UGNW01000001">
    <property type="protein sequence ID" value="STX32339.1"/>
    <property type="molecule type" value="Genomic_DNA"/>
</dbReference>
<evidence type="ECO:0000313" key="3">
    <source>
        <dbReference type="EMBL" id="STX32339.1"/>
    </source>
</evidence>
<name>A0A378IAY6_9GAMM</name>
<evidence type="ECO:0000256" key="1">
    <source>
        <dbReference type="SAM" id="Phobius"/>
    </source>
</evidence>
<dbReference type="Proteomes" id="UP000255066">
    <property type="component" value="Unassembled WGS sequence"/>
</dbReference>
<sequence length="525" mass="54062">MRKTAIKAFILIINYFSFSLAFAGIPLWTFTPLTATSLTVSPNSSAIVKYQITNQSRRTHTLTMKPVPGITQVITSASDCPRLFSLGYQQSCILNLAISGSALSANVIGGPQVCSQYNPNQCYQPGIADILRITKESAADYSVGGSVTGLLETLVLQNNGGDALTISGDGTFVFSKALTSGSSYSVTVKTQPSGQTCLVSNGIGTIGNADVSNILVNCTTTGVTTLETSVSTLALSVTGLTEFGVPGNPSSGLPRIITIRNTGNSPAANLSLSLPNWPAGTTDSTTCGSTLSIGSSCTITITPGNTATSNGITPCSSGGAPIPGTIQVSADNAAAVSTDVVILNYRCLYQGGLVFALDDTPPATMSVAGKVSQQILAFPPLTQWGPFGVAVTGISETSTAGINSCDGNKDGQCNTARIIAANLTPPVAAAQCYNVNINGFTDWFLPAICEVGYDGINQGSGCGSAVLPLMQNIYGNIGIPFIAWSSTEVSAGEAGFAWTENANVVGGQRGDDKSSLYRVVCARHF</sequence>
<organism evidence="3 5">
    <name type="scientific">Legionella birminghamensis</name>
    <dbReference type="NCBI Taxonomy" id="28083"/>
    <lineage>
        <taxon>Bacteria</taxon>
        <taxon>Pseudomonadati</taxon>
        <taxon>Pseudomonadota</taxon>
        <taxon>Gammaproteobacteria</taxon>
        <taxon>Legionellales</taxon>
        <taxon>Legionellaceae</taxon>
        <taxon>Legionella</taxon>
    </lineage>
</organism>
<dbReference type="EMBL" id="LNXT01000014">
    <property type="protein sequence ID" value="KTC73084.1"/>
    <property type="molecule type" value="Genomic_DNA"/>
</dbReference>
<evidence type="ECO:0000313" key="5">
    <source>
        <dbReference type="Proteomes" id="UP000255066"/>
    </source>
</evidence>
<reference evidence="3 5" key="2">
    <citation type="submission" date="2018-06" db="EMBL/GenBank/DDBJ databases">
        <authorList>
            <consortium name="Pathogen Informatics"/>
            <person name="Doyle S."/>
        </authorList>
    </citation>
    <scope>NUCLEOTIDE SEQUENCE [LARGE SCALE GENOMIC DNA]</scope>
    <source>
        <strain evidence="3 5">NCTC12437</strain>
    </source>
</reference>
<keyword evidence="1" id="KW-0812">Transmembrane</keyword>
<dbReference type="Gene3D" id="2.60.40.10">
    <property type="entry name" value="Immunoglobulins"/>
    <property type="match status" value="1"/>
</dbReference>
<keyword evidence="1" id="KW-1133">Transmembrane helix</keyword>
<dbReference type="AlphaFoldDB" id="A0A378IAY6"/>
<reference evidence="2 4" key="1">
    <citation type="submission" date="2015-11" db="EMBL/GenBank/DDBJ databases">
        <title>Genomic analysis of 38 Legionella species identifies large and diverse effector repertoires.</title>
        <authorList>
            <person name="Burstein D."/>
            <person name="Amaro F."/>
            <person name="Zusman T."/>
            <person name="Lifshitz Z."/>
            <person name="Cohen O."/>
            <person name="Gilbert J.A."/>
            <person name="Pupko T."/>
            <person name="Shuman H.A."/>
            <person name="Segal G."/>
        </authorList>
    </citation>
    <scope>NUCLEOTIDE SEQUENCE [LARGE SCALE GENOMIC DNA]</scope>
    <source>
        <strain evidence="2 4">CDC#1407-AL-14</strain>
    </source>
</reference>
<proteinExistence type="predicted"/>
<evidence type="ECO:0000313" key="2">
    <source>
        <dbReference type="EMBL" id="KTC73084.1"/>
    </source>
</evidence>